<dbReference type="EMBL" id="CM043023">
    <property type="protein sequence ID" value="KAI4455199.1"/>
    <property type="molecule type" value="Genomic_DNA"/>
</dbReference>
<keyword evidence="2" id="KW-1185">Reference proteome</keyword>
<reference evidence="1" key="1">
    <citation type="submission" date="2022-04" db="EMBL/GenBank/DDBJ databases">
        <title>Chromosome-scale genome assembly of Holotrichia oblita Faldermann.</title>
        <authorList>
            <person name="Rongchong L."/>
        </authorList>
    </citation>
    <scope>NUCLEOTIDE SEQUENCE</scope>
    <source>
        <strain evidence="1">81SQS9</strain>
    </source>
</reference>
<evidence type="ECO:0000313" key="1">
    <source>
        <dbReference type="EMBL" id="KAI4455199.1"/>
    </source>
</evidence>
<protein>
    <submittedName>
        <fullName evidence="1">Cyclic nucleotide-gated cation channel subunit a</fullName>
    </submittedName>
</protein>
<name>A0ACB9SL46_HOLOL</name>
<comment type="caution">
    <text evidence="1">The sequence shown here is derived from an EMBL/GenBank/DDBJ whole genome shotgun (WGS) entry which is preliminary data.</text>
</comment>
<proteinExistence type="predicted"/>
<accession>A0ACB9SL46</accession>
<evidence type="ECO:0000313" key="2">
    <source>
        <dbReference type="Proteomes" id="UP001056778"/>
    </source>
</evidence>
<dbReference type="Proteomes" id="UP001056778">
    <property type="component" value="Chromosome 9"/>
</dbReference>
<gene>
    <name evidence="1" type="ORF">MML48_9g00002450</name>
</gene>
<organism evidence="1 2">
    <name type="scientific">Holotrichia oblita</name>
    <name type="common">Chafer beetle</name>
    <dbReference type="NCBI Taxonomy" id="644536"/>
    <lineage>
        <taxon>Eukaryota</taxon>
        <taxon>Metazoa</taxon>
        <taxon>Ecdysozoa</taxon>
        <taxon>Arthropoda</taxon>
        <taxon>Hexapoda</taxon>
        <taxon>Insecta</taxon>
        <taxon>Pterygota</taxon>
        <taxon>Neoptera</taxon>
        <taxon>Endopterygota</taxon>
        <taxon>Coleoptera</taxon>
        <taxon>Polyphaga</taxon>
        <taxon>Scarabaeiformia</taxon>
        <taxon>Scarabaeidae</taxon>
        <taxon>Melolonthinae</taxon>
        <taxon>Holotrichia</taxon>
    </lineage>
</organism>
<sequence>MMVFVSHLIATFKKDHMNYFEYETQVAKIMGLLDEWDADEDLKKKTLDYYSVFWQKRSGLRDMPEMFNVLPTALKKEVTVDIFWEALRHSHFFGGTGMSFKRSVSLVMKSEFLLPGDFLFRIDELKTKMVYIVSGVVQILSSEDDDSPIMSFSSGTLLGETGCLIATSSPANLRTATYCEIQALYLTDLYKVLLNFPVIAKYIKQQLSNRISTAKHDLAKHKNSDDLTKETTIKAVREFWNEIWRSSTKKGNSKVHVFTDRIRAENLDLLALSDEVELRVDSICLSGHCPFVLDPDTIFRRFCDIVVVFAVLVQIFLIPQAAFFYNRMTDGEMSILFLMDVIYLFDIYLQISTAVKSNDGLISDVRKILVIRMKQINFLVDVVATIPFDYIAMCIDTSVICIIKYIFMYVCSIYWLTCVMSGVSNLDKTNTSWFNYNVELYNLSISTYYKFHASLLMNVAAYMNYGPTGFDVYSFYDTWFYFFIVVCGHLLFSYGFSELTAGVVLKHDDERTNRTYLYTLKREASQYKIASEVHSKVLRFLNFHYTVRAGCQIFGEEGIFENAPMELRNEIVRHRIIHCLKKVPLFADASDDLLRYIVAHSEMKLVPPNSVILKAENKSDLLYVLMRGYCMMQSSLPGDLERGATAVLQIGSTFPFLETFHGAFSFLSVTTITVAELLLIRTDIIMNAFQTYEADYGSFRDALKEHKQVYGSILFRKGARLPLLTSVEKAKKKGRVFEYDVHDIDDVQYNERAYRQPFLRLGAWSFLRFVLLRKTINPDSWFYVCWEVLRCIVAVVYAFCGITMSTLIGHTMELWGKFALFMTLNFYCWIDLYVRMHCQFYNKKGILVTHPLTTARHYIRTSFTVDLISAVPIRSFKLDQLLGSRHQTFVMICGMLFTKLLHLHRPWSGLSYLEKKYKGKKGLAVHMIKYLLVIIMAIAFCQTLAMLVLCNAYNERLYCEKRQAKRKYPYTKYFIEYFYKVSTFFTISTTGTIPATFKQGVLFVILLLPMYILRWIFMITTTSKAIGGNVELTLYRDRMKSYMEFLEGAFVNEKDIQAIVAHYEYVWKKSQGMNMHHVLKYFHPQLEQDMAYSLYSNTLLRATLFQGEHPSVFEALTPLFYREYYTKDSKIIQCNDIQTKIFFVHEGSVDIYIANTPVCILESGGMFGCLQKTGITRQTLTAVTKVHSTVLTVDSTLLHRTLQSFPKVYERLSRLILLNYEYLKETKESAEGVASQKLEIISQGLYDQYKPFFDKIYIMEDGVGYSALNYLVCVHIYPLGANFILGATFINLHNQHPQWGQKLSPSLYSKVSNYCLRLWQCQRGDWLPEMIQESPSSLKENIMNGLYGKNLTNHFLFQATHKDFLRQLVVHLERFVFSPGDSIVEKGDSDCCMYFISSGEVNVYEVEGKTEVKMLQLSSGMSFGEAQGLYCISHHYSYRACTVCDILILNKNRWEYLLKWFPASREEIYAKAQSNGLHRAIDEMEIL</sequence>